<dbReference type="AlphaFoldDB" id="A0A3A8PRJ1"/>
<name>A0A3A8PRJ1_9BACT</name>
<proteinExistence type="predicted"/>
<evidence type="ECO:0000313" key="2">
    <source>
        <dbReference type="Proteomes" id="UP000272888"/>
    </source>
</evidence>
<dbReference type="EMBL" id="RAWB01000144">
    <property type="protein sequence ID" value="RKH58973.1"/>
    <property type="molecule type" value="Genomic_DNA"/>
</dbReference>
<reference evidence="2" key="1">
    <citation type="submission" date="2018-09" db="EMBL/GenBank/DDBJ databases">
        <authorList>
            <person name="Livingstone P.G."/>
            <person name="Whitworth D.E."/>
        </authorList>
    </citation>
    <scope>NUCLEOTIDE SEQUENCE [LARGE SCALE GENOMIC DNA]</scope>
    <source>
        <strain evidence="2">CA051B</strain>
    </source>
</reference>
<sequence>MPIAYRSVRVVLQNSTDDVMTVEGTEVLLGAWSSGLGLKNGDTLERQSARAFATESVVLQRGTQAYARLGSQNGYLNVQWHLPWIGDFTCDVTFASPLRHVAIRVNDDEPASIAVLVTVTQDRVASSAVPPGS</sequence>
<dbReference type="Proteomes" id="UP000272888">
    <property type="component" value="Unassembled WGS sequence"/>
</dbReference>
<accession>A0A3A8PRJ1</accession>
<gene>
    <name evidence="1" type="ORF">D7V93_15770</name>
</gene>
<organism evidence="1 2">
    <name type="scientific">Corallococcus llansteffanensis</name>
    <dbReference type="NCBI Taxonomy" id="2316731"/>
    <lineage>
        <taxon>Bacteria</taxon>
        <taxon>Pseudomonadati</taxon>
        <taxon>Myxococcota</taxon>
        <taxon>Myxococcia</taxon>
        <taxon>Myxococcales</taxon>
        <taxon>Cystobacterineae</taxon>
        <taxon>Myxococcaceae</taxon>
        <taxon>Corallococcus</taxon>
    </lineage>
</organism>
<protein>
    <submittedName>
        <fullName evidence="1">Uncharacterized protein</fullName>
    </submittedName>
</protein>
<evidence type="ECO:0000313" key="1">
    <source>
        <dbReference type="EMBL" id="RKH58973.1"/>
    </source>
</evidence>
<dbReference type="RefSeq" id="WP_120644206.1">
    <property type="nucleotide sequence ID" value="NZ_RAWB01000144.1"/>
</dbReference>
<comment type="caution">
    <text evidence="1">The sequence shown here is derived from an EMBL/GenBank/DDBJ whole genome shotgun (WGS) entry which is preliminary data.</text>
</comment>
<dbReference type="Gene3D" id="2.60.270.50">
    <property type="match status" value="1"/>
</dbReference>
<keyword evidence="2" id="KW-1185">Reference proteome</keyword>